<protein>
    <submittedName>
        <fullName evidence="1">Uncharacterized protein</fullName>
    </submittedName>
</protein>
<evidence type="ECO:0000313" key="1">
    <source>
        <dbReference type="EMBL" id="MPN01331.1"/>
    </source>
</evidence>
<gene>
    <name evidence="1" type="ORF">SDC9_148540</name>
</gene>
<sequence>MDHNAQRNGIRRDFILADHLRNFGRVGKMPGDHGVDQALRLQLAESLSVLLVAAGADAAGNRKIAGAAGLLVAPGQLGQQLIGCGIGTEAAHRHRHIFLHQSDCFLRGNKLCHG</sequence>
<dbReference type="AlphaFoldDB" id="A0A645EHC5"/>
<organism evidence="1">
    <name type="scientific">bioreactor metagenome</name>
    <dbReference type="NCBI Taxonomy" id="1076179"/>
    <lineage>
        <taxon>unclassified sequences</taxon>
        <taxon>metagenomes</taxon>
        <taxon>ecological metagenomes</taxon>
    </lineage>
</organism>
<comment type="caution">
    <text evidence="1">The sequence shown here is derived from an EMBL/GenBank/DDBJ whole genome shotgun (WGS) entry which is preliminary data.</text>
</comment>
<proteinExistence type="predicted"/>
<accession>A0A645EHC5</accession>
<dbReference type="EMBL" id="VSSQ01047350">
    <property type="protein sequence ID" value="MPN01331.1"/>
    <property type="molecule type" value="Genomic_DNA"/>
</dbReference>
<name>A0A645EHC5_9ZZZZ</name>
<reference evidence="1" key="1">
    <citation type="submission" date="2019-08" db="EMBL/GenBank/DDBJ databases">
        <authorList>
            <person name="Kucharzyk K."/>
            <person name="Murdoch R.W."/>
            <person name="Higgins S."/>
            <person name="Loffler F."/>
        </authorList>
    </citation>
    <scope>NUCLEOTIDE SEQUENCE</scope>
</reference>